<dbReference type="PANTHER" id="PTHR12358">
    <property type="entry name" value="SPHINGOSINE KINASE"/>
    <property type="match status" value="1"/>
</dbReference>
<evidence type="ECO:0000313" key="3">
    <source>
        <dbReference type="EMBL" id="KAK7437025.1"/>
    </source>
</evidence>
<reference evidence="3 4" key="1">
    <citation type="submission" date="2024-01" db="EMBL/GenBank/DDBJ databases">
        <title>A draft genome for the cacao thread blight pathogen Marasmiellus scandens.</title>
        <authorList>
            <person name="Baruah I.K."/>
            <person name="Leung J."/>
            <person name="Bukari Y."/>
            <person name="Amoako-Attah I."/>
            <person name="Meinhardt L.W."/>
            <person name="Bailey B.A."/>
            <person name="Cohen S.P."/>
        </authorList>
    </citation>
    <scope>NUCLEOTIDE SEQUENCE [LARGE SCALE GENOMIC DNA]</scope>
    <source>
        <strain evidence="3 4">GH-19</strain>
    </source>
</reference>
<dbReference type="PROSITE" id="PS50146">
    <property type="entry name" value="DAGK"/>
    <property type="match status" value="1"/>
</dbReference>
<keyword evidence="3" id="KW-0808">Transferase</keyword>
<dbReference type="EMBL" id="JBANRG010000089">
    <property type="protein sequence ID" value="KAK7437025.1"/>
    <property type="molecule type" value="Genomic_DNA"/>
</dbReference>
<evidence type="ECO:0000259" key="2">
    <source>
        <dbReference type="PROSITE" id="PS50146"/>
    </source>
</evidence>
<dbReference type="SUPFAM" id="SSF111331">
    <property type="entry name" value="NAD kinase/diacylglycerol kinase-like"/>
    <property type="match status" value="1"/>
</dbReference>
<accession>A0ABR1IS66</accession>
<dbReference type="PANTHER" id="PTHR12358:SF31">
    <property type="entry name" value="ACYLGLYCEROL KINASE, MITOCHONDRIAL"/>
    <property type="match status" value="1"/>
</dbReference>
<keyword evidence="3" id="KW-0418">Kinase</keyword>
<dbReference type="InterPro" id="IPR016064">
    <property type="entry name" value="NAD/diacylglycerol_kinase_sf"/>
</dbReference>
<evidence type="ECO:0000256" key="1">
    <source>
        <dbReference type="SAM" id="MobiDB-lite"/>
    </source>
</evidence>
<dbReference type="Gene3D" id="2.60.200.40">
    <property type="match status" value="1"/>
</dbReference>
<dbReference type="Proteomes" id="UP001498398">
    <property type="component" value="Unassembled WGS sequence"/>
</dbReference>
<dbReference type="EC" id="2.7.1.91" evidence="3"/>
<dbReference type="Gene3D" id="3.40.50.10330">
    <property type="entry name" value="Probable inorganic polyphosphate/atp-NAD kinase, domain 1"/>
    <property type="match status" value="1"/>
</dbReference>
<dbReference type="SMART" id="SM00046">
    <property type="entry name" value="DAGKc"/>
    <property type="match status" value="1"/>
</dbReference>
<proteinExistence type="predicted"/>
<dbReference type="InterPro" id="IPR050187">
    <property type="entry name" value="Lipid_Phosphate_FormReg"/>
</dbReference>
<organism evidence="3 4">
    <name type="scientific">Marasmiellus scandens</name>
    <dbReference type="NCBI Taxonomy" id="2682957"/>
    <lineage>
        <taxon>Eukaryota</taxon>
        <taxon>Fungi</taxon>
        <taxon>Dikarya</taxon>
        <taxon>Basidiomycota</taxon>
        <taxon>Agaricomycotina</taxon>
        <taxon>Agaricomycetes</taxon>
        <taxon>Agaricomycetidae</taxon>
        <taxon>Agaricales</taxon>
        <taxon>Marasmiineae</taxon>
        <taxon>Omphalotaceae</taxon>
        <taxon>Marasmiellus</taxon>
    </lineage>
</organism>
<dbReference type="InterPro" id="IPR017438">
    <property type="entry name" value="ATP-NAD_kinase_N"/>
</dbReference>
<sequence length="526" mass="57280">MAERELSLTVNGRPVKLVLGTELKVVKQGIHQVPFYQVAAASFHRDSRKLYIAYVLKKGKKQPYSFVELNGQVKEDEDTLRLAMEFAEALHEKAYQGVKYGRRLRVLVNPNGGVGKAVSIFSKQVEPLLKAAGCTLDVSQTTHNGHAFDIAKSLTLDSYDAVVTVSGDGLVHEVLNGFANHAEPRKALSIPVAPIPTGSGNGLSLNLLGLEDGFDILRATLNVIKGQTMHVDVFSITQGGKRTLSFMSQALGLMADLDIGTENLRWMGDTRFIYGLLRGLIKFKPCDVQLSYKGAEMDKHQMFQTLQSRRKAVDDSTSVPVLPGIPASPTSANFAATSTDADGDKLEDDPKDSTGLPDLKYSMEDTEGWTKFDEKLLYLYAGKGPFVGRDLMAFPVSLPDDGLIDIVVQSHTKTSRLEILGSFEGAPRGEQYWSDSIHYVKASAYRIQPKPKAKGCLSIDGEAFPFEAFQVEVHPGLGTLLSPKGYYAAEFAQPGGAVAKKKDGKKSGAKGGDKKERKKGTLWCCA</sequence>
<keyword evidence="4" id="KW-1185">Reference proteome</keyword>
<dbReference type="InterPro" id="IPR001206">
    <property type="entry name" value="Diacylglycerol_kinase_cat_dom"/>
</dbReference>
<gene>
    <name evidence="3" type="primary">LCB4_2</name>
    <name evidence="3" type="ORF">VKT23_018841</name>
</gene>
<comment type="caution">
    <text evidence="3">The sequence shown here is derived from an EMBL/GenBank/DDBJ whole genome shotgun (WGS) entry which is preliminary data.</text>
</comment>
<name>A0ABR1IS66_9AGAR</name>
<dbReference type="Pfam" id="PF00781">
    <property type="entry name" value="DAGK_cat"/>
    <property type="match status" value="1"/>
</dbReference>
<feature type="region of interest" description="Disordered" evidence="1">
    <location>
        <begin position="496"/>
        <end position="526"/>
    </location>
</feature>
<protein>
    <submittedName>
        <fullName evidence="3">Sphinganine kinase lcb4</fullName>
        <ecNumber evidence="3">2.7.1.91</ecNumber>
    </submittedName>
</protein>
<feature type="region of interest" description="Disordered" evidence="1">
    <location>
        <begin position="314"/>
        <end position="359"/>
    </location>
</feature>
<dbReference type="GO" id="GO:0008481">
    <property type="term" value="F:sphingosine kinase activity"/>
    <property type="evidence" value="ECO:0007669"/>
    <property type="project" value="UniProtKB-EC"/>
</dbReference>
<feature type="domain" description="DAGKc" evidence="2">
    <location>
        <begin position="99"/>
        <end position="240"/>
    </location>
</feature>
<evidence type="ECO:0000313" key="4">
    <source>
        <dbReference type="Proteomes" id="UP001498398"/>
    </source>
</evidence>
<feature type="compositionally biased region" description="Polar residues" evidence="1">
    <location>
        <begin position="328"/>
        <end position="340"/>
    </location>
</feature>